<dbReference type="InterPro" id="IPR024211">
    <property type="entry name" value="DUF3841"/>
</dbReference>
<dbReference type="Proteomes" id="UP000315215">
    <property type="component" value="Chromosome"/>
</dbReference>
<sequence length="89" mass="10507">MWVFPTVCLTVEVPDNKVLLSNFDAWHCVLNDWFCSMTNEEDELFVQGKLNITKEQSWERIFDIEKIRKSELCKKLFAKWYSISIGTIG</sequence>
<dbReference type="AlphaFoldDB" id="A0A516KID2"/>
<name>A0A516KID2_9BACI</name>
<evidence type="ECO:0000313" key="1">
    <source>
        <dbReference type="EMBL" id="QDP41158.1"/>
    </source>
</evidence>
<reference evidence="1 2" key="1">
    <citation type="submission" date="2019-07" db="EMBL/GenBank/DDBJ databases">
        <authorList>
            <person name="Li J."/>
        </authorList>
    </citation>
    <scope>NUCLEOTIDE SEQUENCE [LARGE SCALE GENOMIC DNA]</scope>
    <source>
        <strain evidence="1 2">TKL69</strain>
    </source>
</reference>
<proteinExistence type="predicted"/>
<protein>
    <submittedName>
        <fullName evidence="1">DUF3841 domain-containing protein</fullName>
    </submittedName>
</protein>
<dbReference type="KEGG" id="aqt:FN924_13750"/>
<organism evidence="1 2">
    <name type="scientific">Radiobacillus deserti</name>
    <dbReference type="NCBI Taxonomy" id="2594883"/>
    <lineage>
        <taxon>Bacteria</taxon>
        <taxon>Bacillati</taxon>
        <taxon>Bacillota</taxon>
        <taxon>Bacilli</taxon>
        <taxon>Bacillales</taxon>
        <taxon>Bacillaceae</taxon>
        <taxon>Radiobacillus</taxon>
    </lineage>
</organism>
<gene>
    <name evidence="1" type="ORF">FN924_13750</name>
</gene>
<accession>A0A516KID2</accession>
<keyword evidence="2" id="KW-1185">Reference proteome</keyword>
<dbReference type="EMBL" id="CP041666">
    <property type="protein sequence ID" value="QDP41158.1"/>
    <property type="molecule type" value="Genomic_DNA"/>
</dbReference>
<dbReference type="OrthoDB" id="286252at2"/>
<evidence type="ECO:0000313" key="2">
    <source>
        <dbReference type="Proteomes" id="UP000315215"/>
    </source>
</evidence>
<dbReference type="Pfam" id="PF12952">
    <property type="entry name" value="DUF3841"/>
    <property type="match status" value="1"/>
</dbReference>